<dbReference type="KEGG" id="lum:CNR27_02240"/>
<dbReference type="PANTHER" id="PTHR12558:SF13">
    <property type="entry name" value="CELL DIVISION CYCLE PROTEIN 27 HOMOLOG"/>
    <property type="match status" value="1"/>
</dbReference>
<name>A0A290XBG2_9GAMM</name>
<dbReference type="PANTHER" id="PTHR12558">
    <property type="entry name" value="CELL DIVISION CYCLE 16,23,27"/>
    <property type="match status" value="1"/>
</dbReference>
<accession>A0A290XBG2</accession>
<dbReference type="InterPro" id="IPR011990">
    <property type="entry name" value="TPR-like_helical_dom_sf"/>
</dbReference>
<sequence length="704" mass="75847">MPGLAFGRLRAGMSAMSQQIYQALQRGANAEAAALAHQAMATAPTDVETLSAAALAFRSNGDRDAALSTIDAAIAQMPDNAELHFLRAGMLLDTRDLGGAQAALAQTIALDPNQYGAYVVQAQMAIGRNDLAEAERQSKLAARVAPEHPWTLMLEGTVASRRGDHDRALSLLTAASQRAPEDVQVLNALGFAYLAKGHLAFAEQAFRRILEKTGHAPLRGLLAQILFQQGRPAEAADEIAALMTDPAHVSPSMQTFAGELELQARRFDRARPLLQAAFAAHPESRRATNGLLLLWEATGNTEDTRDTLDAALARDAQWDHLWLARLAMESFGSDVSRELIARWTAARPEHVPALQAQLALEAGTGELEAAEATARKIAELQPGHGNANEFLFNRLLGRDPDAAVAFAEGLLPAASAPARVMLRRWIAMAQDKAERPADAMATWMALNVEATANVGAPPAPSAAPASWPEIGTVEGTVRPTVFLYGPPGAQADRIANPLQRALPEFRSDRFTTPIQDAFQDTTAPVRLAAGEFTGEQVADSWVAQLPARGIGDGAVIDWLPFWDNAWLLALRTRMPHARLLLALRDPRDMLLDWLAYGTPLAMKITDADSAATWLAAHLAQLADLIEQDLFPHTVVRTDAPGEDLERLASRFAEALGVPTFPTPPRALLGPDRIPAGRWLAYRDVLAGPIATLTPVAVRLGYRQD</sequence>
<evidence type="ECO:0000313" key="1">
    <source>
        <dbReference type="EMBL" id="ATD66413.1"/>
    </source>
</evidence>
<dbReference type="AlphaFoldDB" id="A0A290XBG2"/>
<dbReference type="Gene3D" id="1.25.40.10">
    <property type="entry name" value="Tetratricopeptide repeat domain"/>
    <property type="match status" value="2"/>
</dbReference>
<proteinExistence type="predicted"/>
<organism evidence="1 2">
    <name type="scientific">Luteimonas chenhongjianii</name>
    <dbReference type="NCBI Taxonomy" id="2006110"/>
    <lineage>
        <taxon>Bacteria</taxon>
        <taxon>Pseudomonadati</taxon>
        <taxon>Pseudomonadota</taxon>
        <taxon>Gammaproteobacteria</taxon>
        <taxon>Lysobacterales</taxon>
        <taxon>Lysobacteraceae</taxon>
        <taxon>Luteimonas</taxon>
    </lineage>
</organism>
<dbReference type="Pfam" id="PF13432">
    <property type="entry name" value="TPR_16"/>
    <property type="match status" value="2"/>
</dbReference>
<dbReference type="SUPFAM" id="SSF48452">
    <property type="entry name" value="TPR-like"/>
    <property type="match status" value="2"/>
</dbReference>
<dbReference type="EMBL" id="CP023406">
    <property type="protein sequence ID" value="ATD66413.1"/>
    <property type="molecule type" value="Genomic_DNA"/>
</dbReference>
<dbReference type="Pfam" id="PF14559">
    <property type="entry name" value="TPR_19"/>
    <property type="match status" value="1"/>
</dbReference>
<dbReference type="Proteomes" id="UP000218968">
    <property type="component" value="Chromosome"/>
</dbReference>
<dbReference type="InterPro" id="IPR019734">
    <property type="entry name" value="TPR_rpt"/>
</dbReference>
<protein>
    <submittedName>
        <fullName evidence="1">Adenylate cyclase</fullName>
    </submittedName>
</protein>
<keyword evidence="2" id="KW-1185">Reference proteome</keyword>
<evidence type="ECO:0000313" key="2">
    <source>
        <dbReference type="Proteomes" id="UP000218968"/>
    </source>
</evidence>
<reference evidence="2" key="1">
    <citation type="submission" date="2017-09" db="EMBL/GenBank/DDBJ databases">
        <title>Luteimonas liuhanmingii sp.nov., isolated from the intestinal contents of Tibetan Plateau Pika in Yushu, Qinghai Province, China.</title>
        <authorList>
            <person name="Gui Z."/>
        </authorList>
    </citation>
    <scope>NUCLEOTIDE SEQUENCE [LARGE SCALE GENOMIC DNA]</scope>
    <source>
        <strain evidence="2">100111</strain>
    </source>
</reference>
<gene>
    <name evidence="1" type="ORF">CNR27_02240</name>
</gene>
<dbReference type="SMART" id="SM00028">
    <property type="entry name" value="TPR"/>
    <property type="match status" value="5"/>
</dbReference>